<dbReference type="GO" id="GO:0005739">
    <property type="term" value="C:mitochondrion"/>
    <property type="evidence" value="ECO:0007669"/>
    <property type="project" value="TreeGrafter"/>
</dbReference>
<keyword evidence="3 11" id="KW-1133">Transmembrane helix</keyword>
<dbReference type="RefSeq" id="XP_026701672.1">
    <property type="nucleotide sequence ID" value="XM_026845871.1"/>
</dbReference>
<dbReference type="Ensembl" id="ENSACUT00000021344.1">
    <property type="protein sequence ID" value="ENSACUP00000020010.1"/>
    <property type="gene ID" value="ENSACUG00000013387.1"/>
</dbReference>
<feature type="compositionally biased region" description="Basic and acidic residues" evidence="10">
    <location>
        <begin position="158"/>
        <end position="174"/>
    </location>
</feature>
<dbReference type="CTD" id="151393"/>
<comment type="similarity">
    <text evidence="6">Belongs to the RMDN family.</text>
</comment>
<dbReference type="GO" id="GO:0005876">
    <property type="term" value="C:spindle microtubule"/>
    <property type="evidence" value="ECO:0007669"/>
    <property type="project" value="TreeGrafter"/>
</dbReference>
<evidence type="ECO:0000256" key="10">
    <source>
        <dbReference type="SAM" id="MobiDB-lite"/>
    </source>
</evidence>
<evidence type="ECO:0000256" key="2">
    <source>
        <dbReference type="ARBA" id="ARBA00022692"/>
    </source>
</evidence>
<dbReference type="OMA" id="KCAESHQ"/>
<reference evidence="12" key="1">
    <citation type="submission" date="2025-08" db="UniProtKB">
        <authorList>
            <consortium name="Ensembl"/>
        </authorList>
    </citation>
    <scope>IDENTIFICATION</scope>
</reference>
<evidence type="ECO:0000256" key="5">
    <source>
        <dbReference type="ARBA" id="ARBA00023136"/>
    </source>
</evidence>
<keyword evidence="4 9" id="KW-0175">Coiled coil</keyword>
<keyword evidence="5 11" id="KW-0472">Membrane</keyword>
<evidence type="ECO:0000256" key="1">
    <source>
        <dbReference type="ARBA" id="ARBA00004167"/>
    </source>
</evidence>
<evidence type="ECO:0000313" key="12">
    <source>
        <dbReference type="Ensembl" id="ENSACUP00000020010.1"/>
    </source>
</evidence>
<gene>
    <name evidence="12" type="primary">RMDN2</name>
</gene>
<dbReference type="SUPFAM" id="SSF48452">
    <property type="entry name" value="TPR-like"/>
    <property type="match status" value="1"/>
</dbReference>
<dbReference type="KEGG" id="acun:113478572"/>
<feature type="transmembrane region" description="Helical" evidence="11">
    <location>
        <begin position="6"/>
        <end position="27"/>
    </location>
</feature>
<evidence type="ECO:0000256" key="4">
    <source>
        <dbReference type="ARBA" id="ARBA00023054"/>
    </source>
</evidence>
<dbReference type="Pfam" id="PF21033">
    <property type="entry name" value="RMD1-3"/>
    <property type="match status" value="1"/>
</dbReference>
<evidence type="ECO:0000313" key="13">
    <source>
        <dbReference type="Proteomes" id="UP000472269"/>
    </source>
</evidence>
<name>A0A663N579_ATHCN</name>
<evidence type="ECO:0000256" key="3">
    <source>
        <dbReference type="ARBA" id="ARBA00022989"/>
    </source>
</evidence>
<sequence length="414" mass="46994">MSPFENKGLILGIMAGTAGISLMLIWYRKTRKPGAAVHIPAFLDVGNRLNSVGWRNEAPNEQGAVMVLHGRQLQILEKLNGLLVSVDELKREVTFLKEAIPKLEERVRNELKGKGDVQRVSPSHRATKRRKAETASGATETTSSEEAESEGGYLTAHTDSEGEEEKRCMKSPDVKSEEEEELFNLLQQVDNLHKGSEDDKKEGFRLLLEKNDKYENCVDFLWRLARAYGDLFEMTTDAEEKRNYVTDGKIKAEKAVQLDARSAESHQWFAIMCGYMSQFESVQNKIRNGYLFKEHLDKAIELKPQDPFLYYLHGRWCYSVAQLSWIEKKVAAALFGTPPTSTVEEALQNFLKAEEMRPGYSKCNYVYLAKCYKDLGQKNNALKYCDSALSILSVTNEDKEAQKDLEALLLTLKL</sequence>
<dbReference type="PANTHER" id="PTHR16056:SF15">
    <property type="entry name" value="REGULATOR OF MICROTUBULE DYNAMICS PROTEIN 2"/>
    <property type="match status" value="1"/>
</dbReference>
<dbReference type="GO" id="GO:0097431">
    <property type="term" value="C:mitotic spindle pole"/>
    <property type="evidence" value="ECO:0007669"/>
    <property type="project" value="TreeGrafter"/>
</dbReference>
<dbReference type="Gene3D" id="1.25.40.10">
    <property type="entry name" value="Tetratricopeptide repeat domain"/>
    <property type="match status" value="1"/>
</dbReference>
<dbReference type="GeneID" id="113478572"/>
<evidence type="ECO:0000256" key="8">
    <source>
        <dbReference type="ARBA" id="ARBA00041609"/>
    </source>
</evidence>
<dbReference type="InterPro" id="IPR011990">
    <property type="entry name" value="TPR-like_helical_dom_sf"/>
</dbReference>
<feature type="region of interest" description="Disordered" evidence="10">
    <location>
        <begin position="113"/>
        <end position="174"/>
    </location>
</feature>
<feature type="coiled-coil region" evidence="9">
    <location>
        <begin position="79"/>
        <end position="106"/>
    </location>
</feature>
<evidence type="ECO:0000256" key="9">
    <source>
        <dbReference type="SAM" id="Coils"/>
    </source>
</evidence>
<proteinExistence type="inferred from homology"/>
<evidence type="ECO:0000256" key="7">
    <source>
        <dbReference type="ARBA" id="ARBA00039964"/>
    </source>
</evidence>
<evidence type="ECO:0000256" key="11">
    <source>
        <dbReference type="SAM" id="Phobius"/>
    </source>
</evidence>
<comment type="subcellular location">
    <subcellularLocation>
        <location evidence="1">Membrane</location>
        <topology evidence="1">Single-pass membrane protein</topology>
    </subcellularLocation>
</comment>
<dbReference type="AlphaFoldDB" id="A0A663N579"/>
<dbReference type="GO" id="GO:0016020">
    <property type="term" value="C:membrane"/>
    <property type="evidence" value="ECO:0007669"/>
    <property type="project" value="UniProtKB-SubCell"/>
</dbReference>
<dbReference type="InterPro" id="IPR049039">
    <property type="entry name" value="RMD1-3_a_helical_rpt"/>
</dbReference>
<dbReference type="OrthoDB" id="512473at2759"/>
<keyword evidence="2 11" id="KW-0812">Transmembrane</keyword>
<accession>A0A663N579</accession>
<organism evidence="12 13">
    <name type="scientific">Athene cunicularia</name>
    <name type="common">Burrowing owl</name>
    <name type="synonym">Speotyto cunicularia</name>
    <dbReference type="NCBI Taxonomy" id="194338"/>
    <lineage>
        <taxon>Eukaryota</taxon>
        <taxon>Metazoa</taxon>
        <taxon>Chordata</taxon>
        <taxon>Craniata</taxon>
        <taxon>Vertebrata</taxon>
        <taxon>Euteleostomi</taxon>
        <taxon>Archelosauria</taxon>
        <taxon>Archosauria</taxon>
        <taxon>Dinosauria</taxon>
        <taxon>Saurischia</taxon>
        <taxon>Theropoda</taxon>
        <taxon>Coelurosauria</taxon>
        <taxon>Aves</taxon>
        <taxon>Neognathae</taxon>
        <taxon>Neoaves</taxon>
        <taxon>Telluraves</taxon>
        <taxon>Strigiformes</taxon>
        <taxon>Strigidae</taxon>
        <taxon>Athene</taxon>
    </lineage>
</organism>
<keyword evidence="13" id="KW-1185">Reference proteome</keyword>
<reference evidence="12" key="2">
    <citation type="submission" date="2025-09" db="UniProtKB">
        <authorList>
            <consortium name="Ensembl"/>
        </authorList>
    </citation>
    <scope>IDENTIFICATION</scope>
</reference>
<evidence type="ECO:0000256" key="6">
    <source>
        <dbReference type="ARBA" id="ARBA00038360"/>
    </source>
</evidence>
<dbReference type="GO" id="GO:0008017">
    <property type="term" value="F:microtubule binding"/>
    <property type="evidence" value="ECO:0007669"/>
    <property type="project" value="TreeGrafter"/>
</dbReference>
<dbReference type="PANTHER" id="PTHR16056">
    <property type="entry name" value="REGULATOR OF MICROTUBULE DYNAMICS PROTEIN"/>
    <property type="match status" value="1"/>
</dbReference>
<protein>
    <recommendedName>
        <fullName evidence="7">Regulator of microtubule dynamics protein 2</fullName>
    </recommendedName>
    <alternativeName>
        <fullName evidence="8">Protein FAM82A1</fullName>
    </alternativeName>
</protein>
<dbReference type="Proteomes" id="UP000472269">
    <property type="component" value="Unplaced"/>
</dbReference>